<feature type="binding site" evidence="8">
    <location>
        <position position="15"/>
    </location>
    <ligand>
        <name>substrate</name>
    </ligand>
</feature>
<dbReference type="RefSeq" id="WP_125957584.1">
    <property type="nucleotide sequence ID" value="NZ_JAQEJV010000010.1"/>
</dbReference>
<name>A0A429ZKP4_9ENTE</name>
<feature type="binding site" evidence="9">
    <location>
        <position position="133"/>
    </location>
    <ligand>
        <name>NAD(+)</name>
        <dbReference type="ChEBI" id="CHEBI:57540"/>
    </ligand>
</feature>
<dbReference type="PANTHER" id="PTHR42795">
    <property type="entry name" value="ALANINE DEHYDROGENASE"/>
    <property type="match status" value="1"/>
</dbReference>
<dbReference type="SUPFAM" id="SSF51735">
    <property type="entry name" value="NAD(P)-binding Rossmann-fold domains"/>
    <property type="match status" value="1"/>
</dbReference>
<comment type="catalytic activity">
    <reaction evidence="6">
        <text>L-alanine + NAD(+) + H2O = pyruvate + NH4(+) + NADH + H(+)</text>
        <dbReference type="Rhea" id="RHEA:18405"/>
        <dbReference type="ChEBI" id="CHEBI:15361"/>
        <dbReference type="ChEBI" id="CHEBI:15377"/>
        <dbReference type="ChEBI" id="CHEBI:15378"/>
        <dbReference type="ChEBI" id="CHEBI:28938"/>
        <dbReference type="ChEBI" id="CHEBI:57540"/>
        <dbReference type="ChEBI" id="CHEBI:57945"/>
        <dbReference type="ChEBI" id="CHEBI:57972"/>
        <dbReference type="EC" id="1.4.1.1"/>
    </reaction>
</comment>
<dbReference type="AlphaFoldDB" id="A0A429ZKP4"/>
<evidence type="ECO:0000259" key="11">
    <source>
        <dbReference type="SMART" id="SM01003"/>
    </source>
</evidence>
<dbReference type="Gene3D" id="3.40.50.720">
    <property type="entry name" value="NAD(P)-binding Rossmann-like Domain"/>
    <property type="match status" value="2"/>
</dbReference>
<feature type="binding site" evidence="9">
    <location>
        <position position="197"/>
    </location>
    <ligand>
        <name>NAD(+)</name>
        <dbReference type="ChEBI" id="CHEBI:57540"/>
    </ligand>
</feature>
<feature type="active site" description="Proton donor/acceptor" evidence="7">
    <location>
        <position position="269"/>
    </location>
</feature>
<dbReference type="InterPro" id="IPR007886">
    <property type="entry name" value="AlaDH/PNT_N"/>
</dbReference>
<gene>
    <name evidence="12" type="ORF">CBF36_06330</name>
</gene>
<dbReference type="EC" id="1.4.1.1" evidence="3 6"/>
<evidence type="ECO:0000256" key="9">
    <source>
        <dbReference type="PIRSR" id="PIRSR000183-3"/>
    </source>
</evidence>
<evidence type="ECO:0000256" key="7">
    <source>
        <dbReference type="PIRSR" id="PIRSR000183-1"/>
    </source>
</evidence>
<dbReference type="UniPathway" id="UPA00527">
    <property type="reaction ID" value="UER00585"/>
</dbReference>
<dbReference type="InterPro" id="IPR007698">
    <property type="entry name" value="AlaDH/PNT_NAD(H)-bd"/>
</dbReference>
<evidence type="ECO:0000256" key="2">
    <source>
        <dbReference type="ARBA" id="ARBA00005689"/>
    </source>
</evidence>
<organism evidence="12 13">
    <name type="scientific">Vagococcus bubulae</name>
    <dbReference type="NCBI Taxonomy" id="1977868"/>
    <lineage>
        <taxon>Bacteria</taxon>
        <taxon>Bacillati</taxon>
        <taxon>Bacillota</taxon>
        <taxon>Bacilli</taxon>
        <taxon>Lactobacillales</taxon>
        <taxon>Enterococcaceae</taxon>
        <taxon>Vagococcus</taxon>
    </lineage>
</organism>
<comment type="caution">
    <text evidence="12">The sequence shown here is derived from an EMBL/GenBank/DDBJ whole genome shotgun (WGS) entry which is preliminary data.</text>
</comment>
<dbReference type="InterPro" id="IPR008143">
    <property type="entry name" value="Ala_DH/PNT_CS2"/>
</dbReference>
<keyword evidence="9" id="KW-0547">Nucleotide-binding</keyword>
<dbReference type="PANTHER" id="PTHR42795:SF1">
    <property type="entry name" value="ALANINE DEHYDROGENASE"/>
    <property type="match status" value="1"/>
</dbReference>
<dbReference type="OrthoDB" id="9804592at2"/>
<dbReference type="PROSITE" id="PS00837">
    <property type="entry name" value="ALADH_PNT_2"/>
    <property type="match status" value="1"/>
</dbReference>
<dbReference type="PIRSF" id="PIRSF000183">
    <property type="entry name" value="Alanine_dh"/>
    <property type="match status" value="1"/>
</dbReference>
<evidence type="ECO:0000256" key="3">
    <source>
        <dbReference type="ARBA" id="ARBA00012897"/>
    </source>
</evidence>
<dbReference type="GO" id="GO:0042853">
    <property type="term" value="P:L-alanine catabolic process"/>
    <property type="evidence" value="ECO:0007669"/>
    <property type="project" value="UniProtKB-UniPathway"/>
</dbReference>
<evidence type="ECO:0000256" key="6">
    <source>
        <dbReference type="PIRNR" id="PIRNR000183"/>
    </source>
</evidence>
<evidence type="ECO:0000259" key="10">
    <source>
        <dbReference type="SMART" id="SM01002"/>
    </source>
</evidence>
<dbReference type="SMART" id="SM01002">
    <property type="entry name" value="AlaDh_PNT_C"/>
    <property type="match status" value="1"/>
</dbReference>
<evidence type="ECO:0000256" key="4">
    <source>
        <dbReference type="ARBA" id="ARBA00023002"/>
    </source>
</evidence>
<dbReference type="Proteomes" id="UP000288490">
    <property type="component" value="Unassembled WGS sequence"/>
</dbReference>
<proteinExistence type="inferred from homology"/>
<protein>
    <recommendedName>
        <fullName evidence="3 6">Alanine dehydrogenase</fullName>
        <ecNumber evidence="3 6">1.4.1.1</ecNumber>
    </recommendedName>
</protein>
<evidence type="ECO:0000313" key="13">
    <source>
        <dbReference type="Proteomes" id="UP000288490"/>
    </source>
</evidence>
<keyword evidence="4 6" id="KW-0560">Oxidoreductase</keyword>
<dbReference type="SMART" id="SM01003">
    <property type="entry name" value="AlaDh_PNT_N"/>
    <property type="match status" value="1"/>
</dbReference>
<dbReference type="InterPro" id="IPR036291">
    <property type="entry name" value="NAD(P)-bd_dom_sf"/>
</dbReference>
<feature type="active site" description="Proton donor/acceptor" evidence="7">
    <location>
        <position position="95"/>
    </location>
</feature>
<keyword evidence="13" id="KW-1185">Reference proteome</keyword>
<feature type="domain" description="Alanine dehydrogenase/pyridine nucleotide transhydrogenase N-terminal" evidence="11">
    <location>
        <begin position="4"/>
        <end position="136"/>
    </location>
</feature>
<feature type="binding site" evidence="8">
    <location>
        <position position="74"/>
    </location>
    <ligand>
        <name>substrate</name>
    </ligand>
</feature>
<evidence type="ECO:0000256" key="8">
    <source>
        <dbReference type="PIRSR" id="PIRSR000183-2"/>
    </source>
</evidence>
<dbReference type="GO" id="GO:0000286">
    <property type="term" value="F:alanine dehydrogenase activity"/>
    <property type="evidence" value="ECO:0007669"/>
    <property type="project" value="UniProtKB-UniRule"/>
</dbReference>
<evidence type="ECO:0000313" key="12">
    <source>
        <dbReference type="EMBL" id="RST94249.1"/>
    </source>
</evidence>
<feature type="domain" description="Alanine dehydrogenase/pyridine nucleotide transhydrogenase NAD(H)-binding" evidence="10">
    <location>
        <begin position="148"/>
        <end position="297"/>
    </location>
</feature>
<comment type="similarity">
    <text evidence="2 6">Belongs to the AlaDH/PNT family.</text>
</comment>
<dbReference type="Pfam" id="PF01262">
    <property type="entry name" value="AlaDh_PNT_C"/>
    <property type="match status" value="1"/>
</dbReference>
<comment type="pathway">
    <text evidence="1">Amino-acid degradation; L-alanine degradation via dehydrogenase pathway; NH(3) and pyruvate from L-alanine: step 1/1.</text>
</comment>
<dbReference type="FunFam" id="3.40.50.720:FF:000049">
    <property type="entry name" value="Alanine dehydrogenase"/>
    <property type="match status" value="1"/>
</dbReference>
<feature type="binding site" evidence="9">
    <location>
        <begin position="238"/>
        <end position="239"/>
    </location>
    <ligand>
        <name>NAD(+)</name>
        <dbReference type="ChEBI" id="CHEBI:57540"/>
    </ligand>
</feature>
<sequence>MKIGVPKEIKNNENRVALTPPFVKILVENSHEVLVETQAGVGAGFEDSAYEEMGATIVQNQEDAWDVDMVLKVKEPLASEYHLFKPNQILFTYLHLAPNKELTDALLENKVTAIAYESVRLPDGSLPLLTPMSEIAGRMAPQTGAYFLQSINQGSGVLLSSVPGVEKGQVVIIGGGVAGMNAARIAIGLGAKVRILDINPKRLAQLEDIFGNDIETVISNSHNIEKSVKIADLVIGAVLIPGRRAPKLVTEDMIKQMKPGSVVLDIAIDQGGIFETTDHVTSHDKPTYIKHGVVHYAVANMPGAVARTSTLALTNNTLPYVVKLANQSLKEIVENDEALRNGFNTYNGSLNSEVIAEDQNRLEDYKPITELL</sequence>
<feature type="binding site" evidence="9">
    <location>
        <position position="219"/>
    </location>
    <ligand>
        <name>NAD(+)</name>
        <dbReference type="ChEBI" id="CHEBI:57540"/>
    </ligand>
</feature>
<evidence type="ECO:0000256" key="1">
    <source>
        <dbReference type="ARBA" id="ARBA00005206"/>
    </source>
</evidence>
<dbReference type="InterPro" id="IPR008141">
    <property type="entry name" value="Ala_DH"/>
</dbReference>
<feature type="binding site" evidence="9">
    <location>
        <begin position="298"/>
        <end position="301"/>
    </location>
    <ligand>
        <name>NAD(+)</name>
        <dbReference type="ChEBI" id="CHEBI:57540"/>
    </ligand>
</feature>
<dbReference type="Pfam" id="PF05222">
    <property type="entry name" value="AlaDh_PNT_N"/>
    <property type="match status" value="1"/>
</dbReference>
<reference evidence="12 13" key="1">
    <citation type="submission" date="2017-05" db="EMBL/GenBank/DDBJ databases">
        <title>Vagococcus spp. assemblies.</title>
        <authorList>
            <person name="Gulvik C.A."/>
        </authorList>
    </citation>
    <scope>NUCLEOTIDE SEQUENCE [LARGE SCALE GENOMIC DNA]</scope>
    <source>
        <strain evidence="12 13">SS1994</strain>
    </source>
</reference>
<keyword evidence="5 6" id="KW-0520">NAD</keyword>
<dbReference type="NCBIfam" id="TIGR00518">
    <property type="entry name" value="alaDH"/>
    <property type="match status" value="1"/>
</dbReference>
<dbReference type="SUPFAM" id="SSF52283">
    <property type="entry name" value="Formate/glycerate dehydrogenase catalytic domain-like"/>
    <property type="match status" value="1"/>
</dbReference>
<feature type="binding site" evidence="9">
    <location>
        <position position="202"/>
    </location>
    <ligand>
        <name>NAD(+)</name>
        <dbReference type="ChEBI" id="CHEBI:57540"/>
    </ligand>
</feature>
<dbReference type="GO" id="GO:0005886">
    <property type="term" value="C:plasma membrane"/>
    <property type="evidence" value="ECO:0007669"/>
    <property type="project" value="TreeGrafter"/>
</dbReference>
<dbReference type="EMBL" id="NGJT01000009">
    <property type="protein sequence ID" value="RST94249.1"/>
    <property type="molecule type" value="Genomic_DNA"/>
</dbReference>
<dbReference type="CDD" id="cd05305">
    <property type="entry name" value="L-AlaDH"/>
    <property type="match status" value="1"/>
</dbReference>
<feature type="binding site" evidence="9">
    <location>
        <begin position="266"/>
        <end position="269"/>
    </location>
    <ligand>
        <name>NAD(+)</name>
        <dbReference type="ChEBI" id="CHEBI:57540"/>
    </ligand>
</feature>
<evidence type="ECO:0000256" key="5">
    <source>
        <dbReference type="ARBA" id="ARBA00023027"/>
    </source>
</evidence>
<dbReference type="GO" id="GO:0000166">
    <property type="term" value="F:nucleotide binding"/>
    <property type="evidence" value="ECO:0007669"/>
    <property type="project" value="UniProtKB-KW"/>
</dbReference>
<accession>A0A429ZKP4</accession>